<comment type="pathway">
    <text evidence="12 15">Amino-acid biosynthesis; L-valine biosynthesis; L-valine from pyruvate: step 3/4.</text>
</comment>
<dbReference type="PROSITE" id="PS00887">
    <property type="entry name" value="ILVD_EDD_2"/>
    <property type="match status" value="1"/>
</dbReference>
<dbReference type="InterPro" id="IPR056740">
    <property type="entry name" value="ILV_EDD_C"/>
</dbReference>
<dbReference type="UniPathway" id="UPA00049">
    <property type="reaction ID" value="UER00061"/>
</dbReference>
<reference evidence="18 19" key="1">
    <citation type="submission" date="2017-09" db="EMBL/GenBank/DDBJ databases">
        <title>Biodiversity and function of Thalassospira species in the particle-attached aromatic-hydrocarbon-degrading consortia from the surface seawater of the China South Sea.</title>
        <authorList>
            <person name="Dong C."/>
            <person name="Lai Q."/>
            <person name="Shao Z."/>
        </authorList>
    </citation>
    <scope>NUCLEOTIDE SEQUENCE [LARGE SCALE GENOMIC DNA]</scope>
    <source>
        <strain evidence="18 19">139Z-12</strain>
    </source>
</reference>
<keyword evidence="4 15" id="KW-0001">2Fe-2S</keyword>
<dbReference type="SUPFAM" id="SSF52016">
    <property type="entry name" value="LeuD/IlvD-like"/>
    <property type="match status" value="1"/>
</dbReference>
<feature type="binding site" description="via carbamate group" evidence="15">
    <location>
        <position position="124"/>
    </location>
    <ligand>
        <name>Mg(2+)</name>
        <dbReference type="ChEBI" id="CHEBI:18420"/>
    </ligand>
</feature>
<keyword evidence="9 15" id="KW-0456">Lyase</keyword>
<dbReference type="InterPro" id="IPR020558">
    <property type="entry name" value="DiOHA_6PGluconate_deHydtase_CS"/>
</dbReference>
<evidence type="ECO:0000256" key="11">
    <source>
        <dbReference type="ARBA" id="ARBA00029304"/>
    </source>
</evidence>
<dbReference type="Gene3D" id="3.50.30.80">
    <property type="entry name" value="IlvD/EDD C-terminal domain-like"/>
    <property type="match status" value="1"/>
</dbReference>
<dbReference type="Pfam" id="PF24877">
    <property type="entry name" value="ILV_EDD_C"/>
    <property type="match status" value="1"/>
</dbReference>
<keyword evidence="5 15" id="KW-0479">Metal-binding</keyword>
<feature type="domain" description="Dihydroxy-acid/6-phosphogluconate dehydratase C-terminal" evidence="17">
    <location>
        <begin position="408"/>
        <end position="608"/>
    </location>
</feature>
<dbReference type="EMBL" id="NXGX01000013">
    <property type="protein sequence ID" value="PKR56447.1"/>
    <property type="molecule type" value="Genomic_DNA"/>
</dbReference>
<comment type="function">
    <text evidence="15">Functions in the biosynthesis of branched-chain amino acids. Catalyzes the dehydration of (2R,3R)-2,3-dihydroxy-3-methylpentanoate (2,3-dihydroxy-3-methylvalerate) into 2-oxo-3-methylpentanoate (2-oxo-3-methylvalerate) and of (2R)-2,3-dihydroxy-3-methylbutanoate (2,3-dihydroxyisovalerate) into 2-oxo-3-methylbutanoate (2-oxoisovalerate), the penultimate precursor to L-isoleucine and L-valine, respectively.</text>
</comment>
<sequence>MPEYRSRTTTHGRNMAGARGLWRATGMKDEDFDKPIIAVVNSFTQFVPGHVHLKDLGQMVAREIEAAGGVAKEFNTIAVDDGIAMGHDGMLYSLPSREIIADSVEYMVNAHCADAMVCISNCDKITPGMLMAAMRLNVPAVFVSGGPMEAGKVTIDGKERHLDLVDAMVEAADPNVSEEQLGVVERSACPTCGSCSGMFTANSMNCLAEALGLALPGNGSVLATHGARKELFLEAARTSVKLARRYYEEEDIGATPRGIATFEAFENAMALDIAMGGSTNTVLHLLAIAKEAEVDFTMTDMDRLSRKIPYLSKVAPNHPMFHMEDVHRAGGIMRILGELERAGLLHTDVSTVHAKTMADALEKWDIKRTTNDAVHKFFRAMPGGVPSQTAFSQERYWDDLDLDEKEGCIRDVEHAYSQDGGLAVLFGNMAVNGCVVKTGGVDESILKFTGPAVICESQDEAVAKVLGGEVKEGDVVVIRYEGPKGGPGMQEMLYPTSYLKSMGLGKACALITDGRFSGGTSGLSIGHVSPEAAAGGDIALVEPGDTIEIDIPNRTIKIAVDDAVLAARRKAMEAKGPEAWRPAKPRKRKVTIALRAYAAMATSADQGAVRDVTQVEF</sequence>
<dbReference type="GO" id="GO:0009097">
    <property type="term" value="P:isoleucine biosynthetic process"/>
    <property type="evidence" value="ECO:0007669"/>
    <property type="project" value="UniProtKB-UniRule"/>
</dbReference>
<comment type="cofactor">
    <cofactor evidence="1 15">
        <name>Mg(2+)</name>
        <dbReference type="ChEBI" id="CHEBI:18420"/>
    </cofactor>
</comment>
<comment type="similarity">
    <text evidence="2 15">Belongs to the IlvD/Edd family.</text>
</comment>
<keyword evidence="3 15" id="KW-0028">Amino-acid biosynthesis</keyword>
<evidence type="ECO:0000256" key="1">
    <source>
        <dbReference type="ARBA" id="ARBA00001946"/>
    </source>
</evidence>
<evidence type="ECO:0000256" key="2">
    <source>
        <dbReference type="ARBA" id="ARBA00006486"/>
    </source>
</evidence>
<comment type="subunit">
    <text evidence="15">Homodimer.</text>
</comment>
<protein>
    <recommendedName>
        <fullName evidence="14 15">Dihydroxy-acid dehydratase</fullName>
        <shortName evidence="15">DAD</shortName>
        <ecNumber evidence="14 15">4.2.1.9</ecNumber>
    </recommendedName>
</protein>
<comment type="caution">
    <text evidence="15">Lacks conserved residue(s) required for the propagation of feature annotation.</text>
</comment>
<evidence type="ECO:0000259" key="16">
    <source>
        <dbReference type="Pfam" id="PF00920"/>
    </source>
</evidence>
<evidence type="ECO:0000256" key="14">
    <source>
        <dbReference type="ARBA" id="ARBA00029490"/>
    </source>
</evidence>
<dbReference type="InterPro" id="IPR037237">
    <property type="entry name" value="IlvD/EDD_N"/>
</dbReference>
<evidence type="ECO:0000256" key="7">
    <source>
        <dbReference type="ARBA" id="ARBA00023004"/>
    </source>
</evidence>
<evidence type="ECO:0000256" key="15">
    <source>
        <dbReference type="HAMAP-Rule" id="MF_00012"/>
    </source>
</evidence>
<dbReference type="Proteomes" id="UP000233332">
    <property type="component" value="Unassembled WGS sequence"/>
</dbReference>
<dbReference type="SUPFAM" id="SSF143975">
    <property type="entry name" value="IlvD/EDD N-terminal domain-like"/>
    <property type="match status" value="1"/>
</dbReference>
<evidence type="ECO:0000256" key="12">
    <source>
        <dbReference type="ARBA" id="ARBA00029436"/>
    </source>
</evidence>
<dbReference type="AlphaFoldDB" id="A0A2N3L129"/>
<keyword evidence="19" id="KW-1185">Reference proteome</keyword>
<dbReference type="GO" id="GO:0004160">
    <property type="term" value="F:dihydroxy-acid dehydratase activity"/>
    <property type="evidence" value="ECO:0007669"/>
    <property type="project" value="UniProtKB-UniRule"/>
</dbReference>
<evidence type="ECO:0000256" key="13">
    <source>
        <dbReference type="ARBA" id="ARBA00029437"/>
    </source>
</evidence>
<evidence type="ECO:0000256" key="4">
    <source>
        <dbReference type="ARBA" id="ARBA00022714"/>
    </source>
</evidence>
<evidence type="ECO:0000256" key="8">
    <source>
        <dbReference type="ARBA" id="ARBA00023014"/>
    </source>
</evidence>
<dbReference type="NCBIfam" id="NF009103">
    <property type="entry name" value="PRK12448.1"/>
    <property type="match status" value="1"/>
</dbReference>
<evidence type="ECO:0000256" key="6">
    <source>
        <dbReference type="ARBA" id="ARBA00022842"/>
    </source>
</evidence>
<comment type="cofactor">
    <cofactor evidence="15">
        <name>[2Fe-2S] cluster</name>
        <dbReference type="ChEBI" id="CHEBI:190135"/>
    </cofactor>
    <text evidence="15">Binds 1 [2Fe-2S] cluster per subunit. This cluster acts as a Lewis acid cofactor.</text>
</comment>
<keyword evidence="10 15" id="KW-0100">Branched-chain amino acid biosynthesis</keyword>
<dbReference type="GO" id="GO:0000287">
    <property type="term" value="F:magnesium ion binding"/>
    <property type="evidence" value="ECO:0007669"/>
    <property type="project" value="UniProtKB-UniRule"/>
</dbReference>
<dbReference type="InterPro" id="IPR000581">
    <property type="entry name" value="ILV_EDD_N"/>
</dbReference>
<dbReference type="NCBIfam" id="TIGR00110">
    <property type="entry name" value="ilvD"/>
    <property type="match status" value="1"/>
</dbReference>
<evidence type="ECO:0000259" key="17">
    <source>
        <dbReference type="Pfam" id="PF24877"/>
    </source>
</evidence>
<proteinExistence type="inferred from homology"/>
<comment type="catalytic activity">
    <reaction evidence="15">
        <text>(2R,3R)-2,3-dihydroxy-3-methylpentanoate = (S)-3-methyl-2-oxopentanoate + H2O</text>
        <dbReference type="Rhea" id="RHEA:27694"/>
        <dbReference type="ChEBI" id="CHEBI:15377"/>
        <dbReference type="ChEBI" id="CHEBI:35146"/>
        <dbReference type="ChEBI" id="CHEBI:49258"/>
        <dbReference type="EC" id="4.2.1.9"/>
    </reaction>
</comment>
<dbReference type="UniPathway" id="UPA00047">
    <property type="reaction ID" value="UER00057"/>
</dbReference>
<feature type="modified residue" description="N6-carboxylysine" evidence="15">
    <location>
        <position position="124"/>
    </location>
</feature>
<comment type="pathway">
    <text evidence="13 15">Amino-acid biosynthesis; L-isoleucine biosynthesis; L-isoleucine from 2-oxobutanoate: step 3/4.</text>
</comment>
<dbReference type="GO" id="GO:0009099">
    <property type="term" value="P:L-valine biosynthetic process"/>
    <property type="evidence" value="ECO:0007669"/>
    <property type="project" value="UniProtKB-UniRule"/>
</dbReference>
<organism evidence="18 19">
    <name type="scientific">Thalassospira lohafexi</name>
    <dbReference type="NCBI Taxonomy" id="744227"/>
    <lineage>
        <taxon>Bacteria</taxon>
        <taxon>Pseudomonadati</taxon>
        <taxon>Pseudomonadota</taxon>
        <taxon>Alphaproteobacteria</taxon>
        <taxon>Rhodospirillales</taxon>
        <taxon>Thalassospiraceae</taxon>
        <taxon>Thalassospira</taxon>
    </lineage>
</organism>
<evidence type="ECO:0000256" key="5">
    <source>
        <dbReference type="ARBA" id="ARBA00022723"/>
    </source>
</evidence>
<dbReference type="EC" id="4.2.1.9" evidence="14 15"/>
<feature type="binding site" evidence="15">
    <location>
        <position position="81"/>
    </location>
    <ligand>
        <name>Mg(2+)</name>
        <dbReference type="ChEBI" id="CHEBI:18420"/>
    </ligand>
</feature>
<evidence type="ECO:0000256" key="9">
    <source>
        <dbReference type="ARBA" id="ARBA00023239"/>
    </source>
</evidence>
<dbReference type="InterPro" id="IPR042096">
    <property type="entry name" value="Dihydro-acid_dehy_C"/>
</dbReference>
<feature type="domain" description="Dihydroxy-acid/6-phosphogluconate dehydratase N-terminal" evidence="16">
    <location>
        <begin position="34"/>
        <end position="359"/>
    </location>
</feature>
<dbReference type="GO" id="GO:0005829">
    <property type="term" value="C:cytosol"/>
    <property type="evidence" value="ECO:0007669"/>
    <property type="project" value="TreeGrafter"/>
</dbReference>
<evidence type="ECO:0000256" key="3">
    <source>
        <dbReference type="ARBA" id="ARBA00022605"/>
    </source>
</evidence>
<dbReference type="PANTHER" id="PTHR43661">
    <property type="entry name" value="D-XYLONATE DEHYDRATASE"/>
    <property type="match status" value="1"/>
</dbReference>
<dbReference type="RefSeq" id="WP_101304888.1">
    <property type="nucleotide sequence ID" value="NZ_NXGX01000013.1"/>
</dbReference>
<dbReference type="GO" id="GO:0051537">
    <property type="term" value="F:2 iron, 2 sulfur cluster binding"/>
    <property type="evidence" value="ECO:0007669"/>
    <property type="project" value="UniProtKB-UniRule"/>
</dbReference>
<comment type="caution">
    <text evidence="18">The sequence shown here is derived from an EMBL/GenBank/DDBJ whole genome shotgun (WGS) entry which is preliminary data.</text>
</comment>
<evidence type="ECO:0000313" key="18">
    <source>
        <dbReference type="EMBL" id="PKR56447.1"/>
    </source>
</evidence>
<dbReference type="PANTHER" id="PTHR43661:SF3">
    <property type="entry name" value="D-XYLONATE DEHYDRATASE YAGF-RELATED"/>
    <property type="match status" value="1"/>
</dbReference>
<keyword evidence="6 15" id="KW-0460">Magnesium</keyword>
<keyword evidence="8 15" id="KW-0411">Iron-sulfur</keyword>
<dbReference type="InterPro" id="IPR004404">
    <property type="entry name" value="DihydroxyA_deHydtase"/>
</dbReference>
<name>A0A2N3L129_9PROT</name>
<keyword evidence="7 15" id="KW-0408">Iron</keyword>
<evidence type="ECO:0000313" key="19">
    <source>
        <dbReference type="Proteomes" id="UP000233332"/>
    </source>
</evidence>
<feature type="binding site" evidence="15">
    <location>
        <position position="123"/>
    </location>
    <ligand>
        <name>Mg(2+)</name>
        <dbReference type="ChEBI" id="CHEBI:18420"/>
    </ligand>
</feature>
<comment type="catalytic activity">
    <reaction evidence="11">
        <text>(2R)-2,3-dihydroxy-3-methylbutanoate = 3-methyl-2-oxobutanoate + H2O</text>
        <dbReference type="Rhea" id="RHEA:24809"/>
        <dbReference type="ChEBI" id="CHEBI:11851"/>
        <dbReference type="ChEBI" id="CHEBI:15377"/>
        <dbReference type="ChEBI" id="CHEBI:49072"/>
        <dbReference type="EC" id="4.2.1.9"/>
    </reaction>
    <physiologicalReaction direction="left-to-right" evidence="11">
        <dbReference type="Rhea" id="RHEA:24810"/>
    </physiologicalReaction>
</comment>
<dbReference type="PROSITE" id="PS00886">
    <property type="entry name" value="ILVD_EDD_1"/>
    <property type="match status" value="1"/>
</dbReference>
<accession>A0A2N3L129</accession>
<gene>
    <name evidence="15" type="primary">ilvD</name>
    <name evidence="18" type="ORF">COO92_20955</name>
</gene>
<feature type="active site" description="Proton acceptor" evidence="15">
    <location>
        <position position="517"/>
    </location>
</feature>
<dbReference type="HAMAP" id="MF_00012">
    <property type="entry name" value="IlvD"/>
    <property type="match status" value="1"/>
</dbReference>
<evidence type="ECO:0000256" key="10">
    <source>
        <dbReference type="ARBA" id="ARBA00023304"/>
    </source>
</evidence>
<dbReference type="FunFam" id="3.50.30.80:FF:000001">
    <property type="entry name" value="Dihydroxy-acid dehydratase"/>
    <property type="match status" value="1"/>
</dbReference>
<dbReference type="Pfam" id="PF00920">
    <property type="entry name" value="ILVD_EDD_N"/>
    <property type="match status" value="1"/>
</dbReference>
<feature type="binding site" evidence="15">
    <location>
        <position position="491"/>
    </location>
    <ligand>
        <name>Mg(2+)</name>
        <dbReference type="ChEBI" id="CHEBI:18420"/>
    </ligand>
</feature>